<gene>
    <name evidence="1" type="ORF">B0T24DRAFT_647938</name>
</gene>
<reference evidence="1" key="1">
    <citation type="journal article" date="2023" name="Mol. Phylogenet. Evol.">
        <title>Genome-scale phylogeny and comparative genomics of the fungal order Sordariales.</title>
        <authorList>
            <person name="Hensen N."/>
            <person name="Bonometti L."/>
            <person name="Westerberg I."/>
            <person name="Brannstrom I.O."/>
            <person name="Guillou S."/>
            <person name="Cros-Aarteil S."/>
            <person name="Calhoun S."/>
            <person name="Haridas S."/>
            <person name="Kuo A."/>
            <person name="Mondo S."/>
            <person name="Pangilinan J."/>
            <person name="Riley R."/>
            <person name="LaButti K."/>
            <person name="Andreopoulos B."/>
            <person name="Lipzen A."/>
            <person name="Chen C."/>
            <person name="Yan M."/>
            <person name="Daum C."/>
            <person name="Ng V."/>
            <person name="Clum A."/>
            <person name="Steindorff A."/>
            <person name="Ohm R.A."/>
            <person name="Martin F."/>
            <person name="Silar P."/>
            <person name="Natvig D.O."/>
            <person name="Lalanne C."/>
            <person name="Gautier V."/>
            <person name="Ament-Velasquez S.L."/>
            <person name="Kruys A."/>
            <person name="Hutchinson M.I."/>
            <person name="Powell A.J."/>
            <person name="Barry K."/>
            <person name="Miller A.N."/>
            <person name="Grigoriev I.V."/>
            <person name="Debuchy R."/>
            <person name="Gladieux P."/>
            <person name="Hiltunen Thoren M."/>
            <person name="Johannesson H."/>
        </authorList>
    </citation>
    <scope>NUCLEOTIDE SEQUENCE</scope>
    <source>
        <strain evidence="1">CBS 958.72</strain>
    </source>
</reference>
<protein>
    <submittedName>
        <fullName evidence="1">Uncharacterized protein</fullName>
    </submittedName>
</protein>
<organism evidence="1 2">
    <name type="scientific">Lasiosphaeria ovina</name>
    <dbReference type="NCBI Taxonomy" id="92902"/>
    <lineage>
        <taxon>Eukaryota</taxon>
        <taxon>Fungi</taxon>
        <taxon>Dikarya</taxon>
        <taxon>Ascomycota</taxon>
        <taxon>Pezizomycotina</taxon>
        <taxon>Sordariomycetes</taxon>
        <taxon>Sordariomycetidae</taxon>
        <taxon>Sordariales</taxon>
        <taxon>Lasiosphaeriaceae</taxon>
        <taxon>Lasiosphaeria</taxon>
    </lineage>
</organism>
<dbReference type="AlphaFoldDB" id="A0AAE0NAQ5"/>
<comment type="caution">
    <text evidence="1">The sequence shown here is derived from an EMBL/GenBank/DDBJ whole genome shotgun (WGS) entry which is preliminary data.</text>
</comment>
<dbReference type="EMBL" id="JAULSN010000003">
    <property type="protein sequence ID" value="KAK3375659.1"/>
    <property type="molecule type" value="Genomic_DNA"/>
</dbReference>
<keyword evidence="2" id="KW-1185">Reference proteome</keyword>
<proteinExistence type="predicted"/>
<sequence>MPASEPIPDDPEQGEIYSLSVTHQLHCLSSSNFPARFWDGLSKAWLTPRALREPDRRTSVQPALELAAPTLYSTDLTRFVRHGSLDLRYLQGHLIEYNVCPEGYEYPGDRLTPEPENIGQAHLKRKNNTKSKGTIMRNVIPIITGNADVPNEGNLPFTNLESLTEGATVMPAPDFSDGAWLGDLDKVVREDLSRMIIPTKHADVPVAPNFFLEAKGPRGGAEITRRQACYDVAHGARAMYSLQSYGKEEPVYDGNAYTHSSTYHAGTGTLPLYAHHATEPTAPEGRPEHHMTQIDAYALTGSYETFI</sequence>
<evidence type="ECO:0000313" key="2">
    <source>
        <dbReference type="Proteomes" id="UP001287356"/>
    </source>
</evidence>
<reference evidence="1" key="2">
    <citation type="submission" date="2023-06" db="EMBL/GenBank/DDBJ databases">
        <authorList>
            <consortium name="Lawrence Berkeley National Laboratory"/>
            <person name="Haridas S."/>
            <person name="Hensen N."/>
            <person name="Bonometti L."/>
            <person name="Westerberg I."/>
            <person name="Brannstrom I.O."/>
            <person name="Guillou S."/>
            <person name="Cros-Aarteil S."/>
            <person name="Calhoun S."/>
            <person name="Kuo A."/>
            <person name="Mondo S."/>
            <person name="Pangilinan J."/>
            <person name="Riley R."/>
            <person name="Labutti K."/>
            <person name="Andreopoulos B."/>
            <person name="Lipzen A."/>
            <person name="Chen C."/>
            <person name="Yanf M."/>
            <person name="Daum C."/>
            <person name="Ng V."/>
            <person name="Clum A."/>
            <person name="Steindorff A."/>
            <person name="Ohm R."/>
            <person name="Martin F."/>
            <person name="Silar P."/>
            <person name="Natvig D."/>
            <person name="Lalanne C."/>
            <person name="Gautier V."/>
            <person name="Ament-Velasquez S.L."/>
            <person name="Kruys A."/>
            <person name="Hutchinson M.I."/>
            <person name="Powell A.J."/>
            <person name="Barry K."/>
            <person name="Miller A.N."/>
            <person name="Grigoriev I.V."/>
            <person name="Debuchy R."/>
            <person name="Gladieux P."/>
            <person name="Thoren M.H."/>
            <person name="Johannesson H."/>
        </authorList>
    </citation>
    <scope>NUCLEOTIDE SEQUENCE</scope>
    <source>
        <strain evidence="1">CBS 958.72</strain>
    </source>
</reference>
<name>A0AAE0NAQ5_9PEZI</name>
<evidence type="ECO:0000313" key="1">
    <source>
        <dbReference type="EMBL" id="KAK3375659.1"/>
    </source>
</evidence>
<dbReference type="Proteomes" id="UP001287356">
    <property type="component" value="Unassembled WGS sequence"/>
</dbReference>
<accession>A0AAE0NAQ5</accession>